<dbReference type="Proteomes" id="UP000194003">
    <property type="component" value="Unassembled WGS sequence"/>
</dbReference>
<comment type="caution">
    <text evidence="2">The sequence shown here is derived from an EMBL/GenBank/DDBJ whole genome shotgun (WGS) entry which is preliminary data.</text>
</comment>
<keyword evidence="3" id="KW-1185">Reference proteome</keyword>
<gene>
    <name evidence="2" type="ORF">MAIT1_02920</name>
</gene>
<dbReference type="AlphaFoldDB" id="A0A1Y2K558"/>
<feature type="region of interest" description="Disordered" evidence="1">
    <location>
        <begin position="32"/>
        <end position="52"/>
    </location>
</feature>
<reference evidence="2 3" key="1">
    <citation type="journal article" date="2016" name="BMC Genomics">
        <title>Combined genomic and structural analyses of a cultured magnetotactic bacterium reveals its niche adaptation to a dynamic environment.</title>
        <authorList>
            <person name="Araujo A.C."/>
            <person name="Morillo V."/>
            <person name="Cypriano J."/>
            <person name="Teixeira L.C."/>
            <person name="Leao P."/>
            <person name="Lyra S."/>
            <person name="Almeida L.G."/>
            <person name="Bazylinski D.A."/>
            <person name="Vasconcellos A.T."/>
            <person name="Abreu F."/>
            <person name="Lins U."/>
        </authorList>
    </citation>
    <scope>NUCLEOTIDE SEQUENCE [LARGE SCALE GENOMIC DNA]</scope>
    <source>
        <strain evidence="2 3">IT-1</strain>
    </source>
</reference>
<evidence type="ECO:0000313" key="3">
    <source>
        <dbReference type="Proteomes" id="UP000194003"/>
    </source>
</evidence>
<dbReference type="STRING" id="1434232.MAIT1_02920"/>
<proteinExistence type="predicted"/>
<accession>A0A1Y2K558</accession>
<evidence type="ECO:0000313" key="2">
    <source>
        <dbReference type="EMBL" id="OSM04824.1"/>
    </source>
</evidence>
<name>A0A1Y2K558_9PROT</name>
<dbReference type="EMBL" id="LVJN01000018">
    <property type="protein sequence ID" value="OSM04824.1"/>
    <property type="molecule type" value="Genomic_DNA"/>
</dbReference>
<organism evidence="2 3">
    <name type="scientific">Magnetofaba australis IT-1</name>
    <dbReference type="NCBI Taxonomy" id="1434232"/>
    <lineage>
        <taxon>Bacteria</taxon>
        <taxon>Pseudomonadati</taxon>
        <taxon>Pseudomonadota</taxon>
        <taxon>Magnetococcia</taxon>
        <taxon>Magnetococcales</taxon>
        <taxon>Magnetococcaceae</taxon>
        <taxon>Magnetofaba</taxon>
    </lineage>
</organism>
<protein>
    <submittedName>
        <fullName evidence="2">Uncharacterized protein</fullName>
    </submittedName>
</protein>
<sequence>MELFHGATAWQKGIGNCVIYRGAGRAVKMRLGLEQRNPPPGEKATPNPRRQRVARVWTAQSSYFTTKAASLPRQGSLLALFHSKPHYCGLG</sequence>
<evidence type="ECO:0000256" key="1">
    <source>
        <dbReference type="SAM" id="MobiDB-lite"/>
    </source>
</evidence>